<sequence>MSPVASPVVSRVWKYSSMRLFGRKDAEEEAGGPDEAIAGFWTWWQETRPTLDSLVAAGQAEGLEEWLAPAVAAIHPDLVWEVAPGRAAAHTLVVTAAGDAELRSLAHRWARAAPPADLLWEFHPSRQANPQAMELTLDVGGYEFALDKLMLGLRVPRDQARVDVSAYHPIFGELDDDTRLEAALLALDWLLGEDDVARWVGEITAATFQPIDAVAAAHLPAVVADVASGFAEEEWLLMEGQTGGGAPLVATVRHPLRPVDHPLFDQHIMITLPYAHRDENGLPVGDSLTALRDFEERLAARLLKLRDDAVLAAHLSAEGHRIIHVYADPTGEAATHAKELIVGWEEGEPRVDVSADPAWTAVVPFLT</sequence>
<dbReference type="EMBL" id="PVNG01000023">
    <property type="protein sequence ID" value="PRX58413.1"/>
    <property type="molecule type" value="Genomic_DNA"/>
</dbReference>
<dbReference type="Proteomes" id="UP000238312">
    <property type="component" value="Unassembled WGS sequence"/>
</dbReference>
<protein>
    <submittedName>
        <fullName evidence="2">Uncharacterized protein DUF695</fullName>
    </submittedName>
</protein>
<evidence type="ECO:0000313" key="3">
    <source>
        <dbReference type="Proteomes" id="UP000238312"/>
    </source>
</evidence>
<name>A0A2T0ML78_9ACTN</name>
<keyword evidence="3" id="KW-1185">Reference proteome</keyword>
<evidence type="ECO:0000259" key="1">
    <source>
        <dbReference type="Pfam" id="PF05117"/>
    </source>
</evidence>
<proteinExistence type="predicted"/>
<comment type="caution">
    <text evidence="2">The sequence shown here is derived from an EMBL/GenBank/DDBJ whole genome shotgun (WGS) entry which is preliminary data.</text>
</comment>
<evidence type="ECO:0000313" key="2">
    <source>
        <dbReference type="EMBL" id="PRX58413.1"/>
    </source>
</evidence>
<organism evidence="2 3">
    <name type="scientific">Nonomuraea fuscirosea</name>
    <dbReference type="NCBI Taxonomy" id="1291556"/>
    <lineage>
        <taxon>Bacteria</taxon>
        <taxon>Bacillati</taxon>
        <taxon>Actinomycetota</taxon>
        <taxon>Actinomycetes</taxon>
        <taxon>Streptosporangiales</taxon>
        <taxon>Streptosporangiaceae</taxon>
        <taxon>Nonomuraea</taxon>
    </lineage>
</organism>
<dbReference type="Pfam" id="PF05117">
    <property type="entry name" value="DUF695"/>
    <property type="match status" value="1"/>
</dbReference>
<dbReference type="InterPro" id="IPR016097">
    <property type="entry name" value="DUF695"/>
</dbReference>
<gene>
    <name evidence="2" type="ORF">B0I32_123137</name>
</gene>
<feature type="domain" description="DUF695" evidence="1">
    <location>
        <begin position="264"/>
        <end position="366"/>
    </location>
</feature>
<dbReference type="AlphaFoldDB" id="A0A2T0ML78"/>
<reference evidence="2 3" key="1">
    <citation type="submission" date="2018-03" db="EMBL/GenBank/DDBJ databases">
        <title>Genomic Encyclopedia of Type Strains, Phase III (KMG-III): the genomes of soil and plant-associated and newly described type strains.</title>
        <authorList>
            <person name="Whitman W."/>
        </authorList>
    </citation>
    <scope>NUCLEOTIDE SEQUENCE [LARGE SCALE GENOMIC DNA]</scope>
    <source>
        <strain evidence="2 3">CGMCC 4.7104</strain>
    </source>
</reference>
<accession>A0A2T0ML78</accession>